<dbReference type="Proteomes" id="UP000177506">
    <property type="component" value="Unassembled WGS sequence"/>
</dbReference>
<dbReference type="RefSeq" id="WP_070742327.1">
    <property type="nucleotide sequence ID" value="NZ_MDZA01000091.1"/>
</dbReference>
<evidence type="ECO:0000256" key="1">
    <source>
        <dbReference type="SAM" id="MobiDB-lite"/>
    </source>
</evidence>
<accession>A0A1G1TJK5</accession>
<dbReference type="AlphaFoldDB" id="A0A1G1TJK5"/>
<comment type="caution">
    <text evidence="2">The sequence shown here is derived from an EMBL/GenBank/DDBJ whole genome shotgun (WGS) entry which is preliminary data.</text>
</comment>
<dbReference type="SUPFAM" id="SSF49464">
    <property type="entry name" value="Carboxypeptidase regulatory domain-like"/>
    <property type="match status" value="1"/>
</dbReference>
<proteinExistence type="predicted"/>
<organism evidence="2 3">
    <name type="scientific">Hymenobacter coccineus</name>
    <dbReference type="NCBI Taxonomy" id="1908235"/>
    <lineage>
        <taxon>Bacteria</taxon>
        <taxon>Pseudomonadati</taxon>
        <taxon>Bacteroidota</taxon>
        <taxon>Cytophagia</taxon>
        <taxon>Cytophagales</taxon>
        <taxon>Hymenobacteraceae</taxon>
        <taxon>Hymenobacter</taxon>
    </lineage>
</organism>
<feature type="region of interest" description="Disordered" evidence="1">
    <location>
        <begin position="169"/>
        <end position="192"/>
    </location>
</feature>
<evidence type="ECO:0000313" key="3">
    <source>
        <dbReference type="Proteomes" id="UP000177506"/>
    </source>
</evidence>
<sequence>MVEQRTGQPVPFATVELLRLQAGAQGNAAGAFRLVLPAASDPTDSLVVSALGYGPGRVAVPAAGPLRVQLVALPVALGAVVVRPGPVVVVGPIGRSHRLGYACSGPGASSRGYQLARFFAPGAAGYLQQVAFLLGNGLIQTLGTPCDGKALSQAPFRVRLYAADGPGGAPTPTYSPKPCSLLPAGKGGTPSI</sequence>
<keyword evidence="3" id="KW-1185">Reference proteome</keyword>
<dbReference type="EMBL" id="MDZA01000091">
    <property type="protein sequence ID" value="OGX91055.1"/>
    <property type="molecule type" value="Genomic_DNA"/>
</dbReference>
<gene>
    <name evidence="2" type="ORF">BEN49_21180</name>
</gene>
<protein>
    <submittedName>
        <fullName evidence="2">Uncharacterized protein</fullName>
    </submittedName>
</protein>
<dbReference type="OrthoDB" id="914976at2"/>
<evidence type="ECO:0000313" key="2">
    <source>
        <dbReference type="EMBL" id="OGX91055.1"/>
    </source>
</evidence>
<reference evidence="2 3" key="1">
    <citation type="submission" date="2016-08" db="EMBL/GenBank/DDBJ databases">
        <title>Hymenobacter coccineus sp. nov., Hymenobacter lapidarius sp. nov. and Hymenobacter glacialis sp. nov., isolated from Antarctic soil.</title>
        <authorList>
            <person name="Sedlacek I."/>
            <person name="Kralova S."/>
            <person name="Kyrova K."/>
            <person name="Maslanova I."/>
            <person name="Stankova E."/>
            <person name="Vrbovska V."/>
            <person name="Nemec M."/>
            <person name="Bartak M."/>
            <person name="Svec P."/>
            <person name="Busse H.-J."/>
            <person name="Pantucek R."/>
        </authorList>
    </citation>
    <scope>NUCLEOTIDE SEQUENCE [LARGE SCALE GENOMIC DNA]</scope>
    <source>
        <strain evidence="2 3">CCM 8649</strain>
    </source>
</reference>
<dbReference type="InterPro" id="IPR008969">
    <property type="entry name" value="CarboxyPept-like_regulatory"/>
</dbReference>
<name>A0A1G1TJK5_9BACT</name>